<evidence type="ECO:0000313" key="2">
    <source>
        <dbReference type="Proteomes" id="UP000799779"/>
    </source>
</evidence>
<dbReference type="Proteomes" id="UP000799779">
    <property type="component" value="Unassembled WGS sequence"/>
</dbReference>
<organism evidence="1 2">
    <name type="scientific">Amniculicola lignicola CBS 123094</name>
    <dbReference type="NCBI Taxonomy" id="1392246"/>
    <lineage>
        <taxon>Eukaryota</taxon>
        <taxon>Fungi</taxon>
        <taxon>Dikarya</taxon>
        <taxon>Ascomycota</taxon>
        <taxon>Pezizomycotina</taxon>
        <taxon>Dothideomycetes</taxon>
        <taxon>Pleosporomycetidae</taxon>
        <taxon>Pleosporales</taxon>
        <taxon>Amniculicolaceae</taxon>
        <taxon>Amniculicola</taxon>
    </lineage>
</organism>
<reference evidence="1" key="1">
    <citation type="journal article" date="2020" name="Stud. Mycol.">
        <title>101 Dothideomycetes genomes: a test case for predicting lifestyles and emergence of pathogens.</title>
        <authorList>
            <person name="Haridas S."/>
            <person name="Albert R."/>
            <person name="Binder M."/>
            <person name="Bloem J."/>
            <person name="Labutti K."/>
            <person name="Salamov A."/>
            <person name="Andreopoulos B."/>
            <person name="Baker S."/>
            <person name="Barry K."/>
            <person name="Bills G."/>
            <person name="Bluhm B."/>
            <person name="Cannon C."/>
            <person name="Castanera R."/>
            <person name="Culley D."/>
            <person name="Daum C."/>
            <person name="Ezra D."/>
            <person name="Gonzalez J."/>
            <person name="Henrissat B."/>
            <person name="Kuo A."/>
            <person name="Liang C."/>
            <person name="Lipzen A."/>
            <person name="Lutzoni F."/>
            <person name="Magnuson J."/>
            <person name="Mondo S."/>
            <person name="Nolan M."/>
            <person name="Ohm R."/>
            <person name="Pangilinan J."/>
            <person name="Park H.-J."/>
            <person name="Ramirez L."/>
            <person name="Alfaro M."/>
            <person name="Sun H."/>
            <person name="Tritt A."/>
            <person name="Yoshinaga Y."/>
            <person name="Zwiers L.-H."/>
            <person name="Turgeon B."/>
            <person name="Goodwin S."/>
            <person name="Spatafora J."/>
            <person name="Crous P."/>
            <person name="Grigoriev I."/>
        </authorList>
    </citation>
    <scope>NUCLEOTIDE SEQUENCE</scope>
    <source>
        <strain evidence="1">CBS 123094</strain>
    </source>
</reference>
<dbReference type="AlphaFoldDB" id="A0A6A5WRK9"/>
<name>A0A6A5WRK9_9PLEO</name>
<proteinExistence type="predicted"/>
<accession>A0A6A5WRK9</accession>
<evidence type="ECO:0000313" key="1">
    <source>
        <dbReference type="EMBL" id="KAF2002821.1"/>
    </source>
</evidence>
<dbReference type="EMBL" id="ML977575">
    <property type="protein sequence ID" value="KAF2002821.1"/>
    <property type="molecule type" value="Genomic_DNA"/>
</dbReference>
<protein>
    <submittedName>
        <fullName evidence="1">Uncharacterized protein</fullName>
    </submittedName>
</protein>
<keyword evidence="2" id="KW-1185">Reference proteome</keyword>
<sequence>MRLRIRCTALDQHCCTSSVSVHHVGQQSLTRYPSRRVPSLGPLNLRAVPLIPVNVRHCACPPYLEALAILFYILNHPLVVPAPCPLSQCHTHWSPKLETTTAAATTKEPLGGRFQSTNSFSPSRIHCPGLYVIHYAFIVPRRLTLQVSPQVCNREEGQ</sequence>
<gene>
    <name evidence="1" type="ORF">P154DRAFT_123695</name>
</gene>